<dbReference type="EMBL" id="PJCG01000082">
    <property type="protein sequence ID" value="PKI18454.1"/>
    <property type="molecule type" value="Genomic_DNA"/>
</dbReference>
<dbReference type="RefSeq" id="WP_021785046.1">
    <property type="nucleotide sequence ID" value="NZ_JENF01000246.1"/>
</dbReference>
<comment type="caution">
    <text evidence="1">The sequence shown here is derived from an EMBL/GenBank/DDBJ whole genome shotgun (WGS) entry which is preliminary data.</text>
</comment>
<organism evidence="1 2">
    <name type="scientific">Pseudomonas monteilii</name>
    <dbReference type="NCBI Taxonomy" id="76759"/>
    <lineage>
        <taxon>Bacteria</taxon>
        <taxon>Pseudomonadati</taxon>
        <taxon>Pseudomonadota</taxon>
        <taxon>Gammaproteobacteria</taxon>
        <taxon>Pseudomonadales</taxon>
        <taxon>Pseudomonadaceae</taxon>
        <taxon>Pseudomonas</taxon>
    </lineage>
</organism>
<evidence type="ECO:0000313" key="2">
    <source>
        <dbReference type="Proteomes" id="UP000233399"/>
    </source>
</evidence>
<sequence>MNNFVASSIECYEENDVLVVAIGEGGVDPVNYLIMTRLDDEDNLSVDDGIGLQVSGVTYEMAGAIKKLVLEESGLRVEVKPPFIDSLGGSSILVKFDEGVLELAGRISSLREALQELFNGSAVKLVV</sequence>
<proteinExistence type="predicted"/>
<dbReference type="AlphaFoldDB" id="A0A2N1IJS3"/>
<dbReference type="Proteomes" id="UP000233399">
    <property type="component" value="Unassembled WGS sequence"/>
</dbReference>
<accession>A0A2N1IJS3</accession>
<gene>
    <name evidence="1" type="ORF">CXB65_26135</name>
</gene>
<reference evidence="1 2" key="1">
    <citation type="submission" date="2017-12" db="EMBL/GenBank/DDBJ databases">
        <title>Isolation and characterization of an aerobic denitrifying Pseudomonas monteilii CY06 from aquaculture ponds.</title>
        <authorList>
            <person name="Ma Q."/>
            <person name="Cai Y."/>
            <person name="He Z."/>
        </authorList>
    </citation>
    <scope>NUCLEOTIDE SEQUENCE [LARGE SCALE GENOMIC DNA]</scope>
    <source>
        <strain evidence="1 2">CY06</strain>
    </source>
</reference>
<evidence type="ECO:0000313" key="1">
    <source>
        <dbReference type="EMBL" id="PKI18454.1"/>
    </source>
</evidence>
<name>A0A2N1IJS3_9PSED</name>
<protein>
    <submittedName>
        <fullName evidence="1">Uncharacterized protein</fullName>
    </submittedName>
</protein>